<dbReference type="Pfam" id="PF05545">
    <property type="entry name" value="FixQ"/>
    <property type="match status" value="1"/>
</dbReference>
<proteinExistence type="predicted"/>
<feature type="compositionally biased region" description="Basic and acidic residues" evidence="1">
    <location>
        <begin position="42"/>
        <end position="64"/>
    </location>
</feature>
<keyword evidence="2" id="KW-0472">Membrane</keyword>
<keyword evidence="2" id="KW-1133">Transmembrane helix</keyword>
<evidence type="ECO:0000256" key="2">
    <source>
        <dbReference type="SAM" id="Phobius"/>
    </source>
</evidence>
<dbReference type="AlphaFoldDB" id="D5WZQ0"/>
<accession>D5WZQ0</accession>
<sequence length="64" mass="7220">MSFGSIVLVLSMVVFAGIVWWAFSPRFKKTHEKDGMIPFLDSKNHPPESFDKGDESKTSDKTKS</sequence>
<dbReference type="HOGENOM" id="CLU_2866404_0_0_4"/>
<organism evidence="3">
    <name type="scientific">Thiomonas intermedia (strain K12)</name>
    <name type="common">Thiobacillus intermedius</name>
    <dbReference type="NCBI Taxonomy" id="75379"/>
    <lineage>
        <taxon>Bacteria</taxon>
        <taxon>Pseudomonadati</taxon>
        <taxon>Pseudomonadota</taxon>
        <taxon>Betaproteobacteria</taxon>
        <taxon>Burkholderiales</taxon>
        <taxon>Thiomonas</taxon>
    </lineage>
</organism>
<evidence type="ECO:0000313" key="3">
    <source>
        <dbReference type="EMBL" id="ADG30466.1"/>
    </source>
</evidence>
<feature type="transmembrane region" description="Helical" evidence="2">
    <location>
        <begin position="6"/>
        <end position="23"/>
    </location>
</feature>
<evidence type="ECO:0000256" key="1">
    <source>
        <dbReference type="SAM" id="MobiDB-lite"/>
    </source>
</evidence>
<reference evidence="3" key="1">
    <citation type="submission" date="2010-04" db="EMBL/GenBank/DDBJ databases">
        <title>Complete sequence of Thiomonas intermedia K12.</title>
        <authorList>
            <consortium name="US DOE Joint Genome Institute"/>
            <person name="Lucas S."/>
            <person name="Copeland A."/>
            <person name="Lapidus A."/>
            <person name="Cheng J.-F."/>
            <person name="Bruce D."/>
            <person name="Goodwin L."/>
            <person name="Pitluck S."/>
            <person name="Davenport K."/>
            <person name="Detter J.C."/>
            <person name="Han C."/>
            <person name="Tapia R."/>
            <person name="Land M."/>
            <person name="Hauser L."/>
            <person name="Kyrpides N."/>
            <person name="Ovchinnikova G."/>
            <person name="Kerfeld C.A."/>
            <person name="Cannon G.C."/>
            <person name="Heinhorst S."/>
            <person name="Woyke T."/>
        </authorList>
    </citation>
    <scope>NUCLEOTIDE SEQUENCE [LARGE SCALE GENOMIC DNA]</scope>
    <source>
        <strain evidence="3">K12</strain>
    </source>
</reference>
<name>D5WZQ0_THIK1</name>
<dbReference type="EMBL" id="CP002021">
    <property type="protein sequence ID" value="ADG30466.1"/>
    <property type="molecule type" value="Genomic_DNA"/>
</dbReference>
<gene>
    <name evidence="3" type="ordered locus">Tint_1072</name>
</gene>
<keyword evidence="2" id="KW-0812">Transmembrane</keyword>
<dbReference type="BioCyc" id="TINT75379:TINT_RS05360-MONOMER"/>
<dbReference type="KEGG" id="tin:Tint_1072"/>
<feature type="region of interest" description="Disordered" evidence="1">
    <location>
        <begin position="38"/>
        <end position="64"/>
    </location>
</feature>
<protein>
    <submittedName>
        <fullName evidence="3">Cbb3-type cytochrome oxidase component</fullName>
    </submittedName>
</protein>
<dbReference type="CDD" id="cd01324">
    <property type="entry name" value="cbb3_Oxidase_CcoQ"/>
    <property type="match status" value="1"/>
</dbReference>
<dbReference type="InterPro" id="IPR008621">
    <property type="entry name" value="Cbb3-typ_cyt_oxidase_comp"/>
</dbReference>
<dbReference type="STRING" id="75379.Tint_1072"/>